<accession>A0A8S9K496</accession>
<organism evidence="1">
    <name type="scientific">Brassica cretica</name>
    <name type="common">Mustard</name>
    <dbReference type="NCBI Taxonomy" id="69181"/>
    <lineage>
        <taxon>Eukaryota</taxon>
        <taxon>Viridiplantae</taxon>
        <taxon>Streptophyta</taxon>
        <taxon>Embryophyta</taxon>
        <taxon>Tracheophyta</taxon>
        <taxon>Spermatophyta</taxon>
        <taxon>Magnoliopsida</taxon>
        <taxon>eudicotyledons</taxon>
        <taxon>Gunneridae</taxon>
        <taxon>Pentapetalae</taxon>
        <taxon>rosids</taxon>
        <taxon>malvids</taxon>
        <taxon>Brassicales</taxon>
        <taxon>Brassicaceae</taxon>
        <taxon>Brassiceae</taxon>
        <taxon>Brassica</taxon>
    </lineage>
</organism>
<dbReference type="AlphaFoldDB" id="A0A8S9K496"/>
<dbReference type="EMBL" id="QGKY02000190">
    <property type="protein sequence ID" value="KAF2589225.1"/>
    <property type="molecule type" value="Genomic_DNA"/>
</dbReference>
<comment type="caution">
    <text evidence="1">The sequence shown here is derived from an EMBL/GenBank/DDBJ whole genome shotgun (WGS) entry which is preliminary data.</text>
</comment>
<protein>
    <submittedName>
        <fullName evidence="1">Uncharacterized protein</fullName>
    </submittedName>
</protein>
<proteinExistence type="predicted"/>
<gene>
    <name evidence="1" type="ORF">F2Q70_00039586</name>
</gene>
<sequence length="85" mass="9741">MEEDSVRRLPGSLLENFMEVVSIRLLLSRLEDFLEGDKGEDSVGRLPGSRLDDIMEAVWMTSWKPSGRLHGSRLEDFMEAVWKTS</sequence>
<evidence type="ECO:0000313" key="1">
    <source>
        <dbReference type="EMBL" id="KAF2589225.1"/>
    </source>
</evidence>
<name>A0A8S9K496_BRACR</name>
<reference evidence="1" key="1">
    <citation type="submission" date="2019-12" db="EMBL/GenBank/DDBJ databases">
        <title>Genome sequencing and annotation of Brassica cretica.</title>
        <authorList>
            <person name="Studholme D.J."/>
            <person name="Sarris P.F."/>
        </authorList>
    </citation>
    <scope>NUCLEOTIDE SEQUENCE</scope>
    <source>
        <strain evidence="1">PFS-102/07</strain>
        <tissue evidence="1">Leaf</tissue>
    </source>
</reference>